<evidence type="ECO:0000256" key="1">
    <source>
        <dbReference type="SAM" id="MobiDB-lite"/>
    </source>
</evidence>
<feature type="compositionally biased region" description="Low complexity" evidence="1">
    <location>
        <begin position="193"/>
        <end position="217"/>
    </location>
</feature>
<feature type="region of interest" description="Disordered" evidence="1">
    <location>
        <begin position="241"/>
        <end position="262"/>
    </location>
</feature>
<accession>A0ABN9RHR3</accession>
<comment type="caution">
    <text evidence="2">The sequence shown here is derived from an EMBL/GenBank/DDBJ whole genome shotgun (WGS) entry which is preliminary data.</text>
</comment>
<reference evidence="2" key="1">
    <citation type="submission" date="2023-10" db="EMBL/GenBank/DDBJ databases">
        <authorList>
            <person name="Chen Y."/>
            <person name="Shah S."/>
            <person name="Dougan E. K."/>
            <person name="Thang M."/>
            <person name="Chan C."/>
        </authorList>
    </citation>
    <scope>NUCLEOTIDE SEQUENCE [LARGE SCALE GENOMIC DNA]</scope>
</reference>
<feature type="region of interest" description="Disordered" evidence="1">
    <location>
        <begin position="276"/>
        <end position="326"/>
    </location>
</feature>
<proteinExistence type="predicted"/>
<feature type="region of interest" description="Disordered" evidence="1">
    <location>
        <begin position="173"/>
        <end position="225"/>
    </location>
</feature>
<evidence type="ECO:0000313" key="3">
    <source>
        <dbReference type="Proteomes" id="UP001189429"/>
    </source>
</evidence>
<gene>
    <name evidence="2" type="ORF">PCOR1329_LOCUS20831</name>
</gene>
<dbReference type="Proteomes" id="UP001189429">
    <property type="component" value="Unassembled WGS sequence"/>
</dbReference>
<feature type="compositionally biased region" description="Polar residues" evidence="1">
    <location>
        <begin position="252"/>
        <end position="262"/>
    </location>
</feature>
<protein>
    <submittedName>
        <fullName evidence="2">Uncharacterized protein</fullName>
    </submittedName>
</protein>
<sequence length="326" mass="34146">MPCVMVQSMPCSGEERIPACDQSVLTDPAVESFAEYRDPRAFQDVPPVAPGCASASDHLAPVAPGPASDWLGAARPTHAEAAAADHSDAPNTLKGQSVVFPAAAAQSFATLPGGHLSFATILPEEHASFFTEPPCHTSLLDRLRGLQGLKIPAWPSAEFSCCPRLDSLAPPGRERLGAGAAADPPRLPVPRKGASLAPAASAAPCPRAGGQRQGAAAKVQHASQRARIVDVPRPLQSRGGAVAHVRHGPGTAQPTTSFSTQLEPTEEESGWRWELAAPSHRRPRPHLRSSSGGRALDVWDGAEQVSSCRRSKSERCLPRSGLARGA</sequence>
<keyword evidence="3" id="KW-1185">Reference proteome</keyword>
<name>A0ABN9RHR3_9DINO</name>
<dbReference type="EMBL" id="CAUYUJ010006780">
    <property type="protein sequence ID" value="CAK0818623.1"/>
    <property type="molecule type" value="Genomic_DNA"/>
</dbReference>
<evidence type="ECO:0000313" key="2">
    <source>
        <dbReference type="EMBL" id="CAK0818623.1"/>
    </source>
</evidence>
<organism evidence="2 3">
    <name type="scientific">Prorocentrum cordatum</name>
    <dbReference type="NCBI Taxonomy" id="2364126"/>
    <lineage>
        <taxon>Eukaryota</taxon>
        <taxon>Sar</taxon>
        <taxon>Alveolata</taxon>
        <taxon>Dinophyceae</taxon>
        <taxon>Prorocentrales</taxon>
        <taxon>Prorocentraceae</taxon>
        <taxon>Prorocentrum</taxon>
    </lineage>
</organism>